<dbReference type="Proteomes" id="UP001062901">
    <property type="component" value="Unassembled WGS sequence"/>
</dbReference>
<comment type="caution">
    <text evidence="10">The sequence shown here is derived from an EMBL/GenBank/DDBJ whole genome shotgun (WGS) entry which is preliminary data.</text>
</comment>
<dbReference type="Pfam" id="PF00664">
    <property type="entry name" value="ABC_membrane"/>
    <property type="match status" value="1"/>
</dbReference>
<dbReference type="PROSITE" id="PS50929">
    <property type="entry name" value="ABC_TM1F"/>
    <property type="match status" value="1"/>
</dbReference>
<feature type="domain" description="ABC transporter" evidence="8">
    <location>
        <begin position="319"/>
        <end position="552"/>
    </location>
</feature>
<organism evidence="10 11">
    <name type="scientific">Saccharibacter floricola DSM 15669</name>
    <dbReference type="NCBI Taxonomy" id="1123227"/>
    <lineage>
        <taxon>Bacteria</taxon>
        <taxon>Pseudomonadati</taxon>
        <taxon>Pseudomonadota</taxon>
        <taxon>Alphaproteobacteria</taxon>
        <taxon>Acetobacterales</taxon>
        <taxon>Acetobacteraceae</taxon>
        <taxon>Saccharibacter</taxon>
    </lineage>
</organism>
<feature type="domain" description="ABC transmembrane type-1" evidence="9">
    <location>
        <begin position="6"/>
        <end position="285"/>
    </location>
</feature>
<evidence type="ECO:0000313" key="11">
    <source>
        <dbReference type="Proteomes" id="UP001062901"/>
    </source>
</evidence>
<dbReference type="PANTHER" id="PTHR43394:SF1">
    <property type="entry name" value="ATP-BINDING CASSETTE SUB-FAMILY B MEMBER 10, MITOCHONDRIAL"/>
    <property type="match status" value="1"/>
</dbReference>
<evidence type="ECO:0000256" key="6">
    <source>
        <dbReference type="ARBA" id="ARBA00023136"/>
    </source>
</evidence>
<comment type="subcellular location">
    <subcellularLocation>
        <location evidence="1">Cell membrane</location>
        <topology evidence="1">Multi-pass membrane protein</topology>
    </subcellularLocation>
</comment>
<dbReference type="PANTHER" id="PTHR43394">
    <property type="entry name" value="ATP-DEPENDENT PERMEASE MDL1, MITOCHONDRIAL"/>
    <property type="match status" value="1"/>
</dbReference>
<dbReference type="Gene3D" id="3.40.50.300">
    <property type="entry name" value="P-loop containing nucleotide triphosphate hydrolases"/>
    <property type="match status" value="1"/>
</dbReference>
<evidence type="ECO:0000259" key="8">
    <source>
        <dbReference type="PROSITE" id="PS50893"/>
    </source>
</evidence>
<dbReference type="Pfam" id="PF00005">
    <property type="entry name" value="ABC_tran"/>
    <property type="match status" value="1"/>
</dbReference>
<evidence type="ECO:0000256" key="1">
    <source>
        <dbReference type="ARBA" id="ARBA00004651"/>
    </source>
</evidence>
<dbReference type="SMART" id="SM00382">
    <property type="entry name" value="AAA"/>
    <property type="match status" value="1"/>
</dbReference>
<dbReference type="InterPro" id="IPR017871">
    <property type="entry name" value="ABC_transporter-like_CS"/>
</dbReference>
<sequence>MGHVSLIFILTIAMAVLTALYPLVIKRAIDMFAAHDPRILYQVPILVILVTGAKALAQYGQNVAVQKMVMRVVRSLQGRMFVHALGADIARIEREAPAQWAARFTSDALAIREALTRSVNALGDVVTIVGLVASMIWTDWELSVIAVVLYPLATIPVQKLGRRVRRASGGMQEQVGRTSALLTESFSLARQIRIYRMEKLEESRIGRALDQLHDLFLRIACNRARLDPMLEVIGGAAIALVLGFAGWRSAMGGATLGDFTAFIAALFAASRPLRALGSLNTSLQEGLAGMARIFTVIDEPAAVSEKPKARLLPDGAGHLAFSRVSYRYPDGHEALCDFELEVTPGQTVALVGPSGAGKSTALSLIPRLHDVRSGAITMEGVDLRDLTLASLRDQIAYVSQETALFDLSVMDNIRLGRPTASDEEVVAVCKAAALEFVDQLPEGIHTVIGTGGQRLSGGQRQRVALARALLRNPRFLLLDEATSALDSENESRVQEGLSQLRRGRTTLIVAHRLATVQTADKIIVLDQGKIVEAGTHTDLLHQNGLYARLVRIQSLGAS</sequence>
<evidence type="ECO:0000256" key="3">
    <source>
        <dbReference type="ARBA" id="ARBA00022741"/>
    </source>
</evidence>
<dbReference type="InterPro" id="IPR003593">
    <property type="entry name" value="AAA+_ATPase"/>
</dbReference>
<dbReference type="InterPro" id="IPR011527">
    <property type="entry name" value="ABC1_TM_dom"/>
</dbReference>
<keyword evidence="11" id="KW-1185">Reference proteome</keyword>
<feature type="transmembrane region" description="Helical" evidence="7">
    <location>
        <begin position="6"/>
        <end position="25"/>
    </location>
</feature>
<evidence type="ECO:0000256" key="5">
    <source>
        <dbReference type="ARBA" id="ARBA00022989"/>
    </source>
</evidence>
<dbReference type="PROSITE" id="PS50893">
    <property type="entry name" value="ABC_TRANSPORTER_2"/>
    <property type="match status" value="1"/>
</dbReference>
<dbReference type="GO" id="GO:0005524">
    <property type="term" value="F:ATP binding"/>
    <property type="evidence" value="ECO:0007669"/>
    <property type="project" value="UniProtKB-KW"/>
</dbReference>
<evidence type="ECO:0000256" key="7">
    <source>
        <dbReference type="SAM" id="Phobius"/>
    </source>
</evidence>
<accession>A0ABQ0P0K7</accession>
<dbReference type="InterPro" id="IPR036640">
    <property type="entry name" value="ABC1_TM_sf"/>
</dbReference>
<dbReference type="InterPro" id="IPR003439">
    <property type="entry name" value="ABC_transporter-like_ATP-bd"/>
</dbReference>
<protein>
    <submittedName>
        <fullName evidence="10">ABC transporter ATP-binding protein</fullName>
    </submittedName>
</protein>
<dbReference type="SUPFAM" id="SSF90123">
    <property type="entry name" value="ABC transporter transmembrane region"/>
    <property type="match status" value="1"/>
</dbReference>
<evidence type="ECO:0000256" key="4">
    <source>
        <dbReference type="ARBA" id="ARBA00022840"/>
    </source>
</evidence>
<proteinExistence type="predicted"/>
<dbReference type="SUPFAM" id="SSF52540">
    <property type="entry name" value="P-loop containing nucleoside triphosphate hydrolases"/>
    <property type="match status" value="1"/>
</dbReference>
<keyword evidence="4 10" id="KW-0067">ATP-binding</keyword>
<gene>
    <name evidence="10" type="ORF">AA15669_0555</name>
</gene>
<dbReference type="EMBL" id="BAQD01000005">
    <property type="protein sequence ID" value="GBQ05630.1"/>
    <property type="molecule type" value="Genomic_DNA"/>
</dbReference>
<keyword evidence="6 7" id="KW-0472">Membrane</keyword>
<name>A0ABQ0P0K7_9PROT</name>
<dbReference type="PROSITE" id="PS00211">
    <property type="entry name" value="ABC_TRANSPORTER_1"/>
    <property type="match status" value="1"/>
</dbReference>
<evidence type="ECO:0000259" key="9">
    <source>
        <dbReference type="PROSITE" id="PS50929"/>
    </source>
</evidence>
<dbReference type="InterPro" id="IPR039421">
    <property type="entry name" value="Type_1_exporter"/>
</dbReference>
<evidence type="ECO:0000256" key="2">
    <source>
        <dbReference type="ARBA" id="ARBA00022692"/>
    </source>
</evidence>
<reference evidence="10" key="1">
    <citation type="submission" date="2013-04" db="EMBL/GenBank/DDBJ databases">
        <title>The genome sequencing project of 58 acetic acid bacteria.</title>
        <authorList>
            <person name="Okamoto-Kainuma A."/>
            <person name="Ishikawa M."/>
            <person name="Umino S."/>
            <person name="Koizumi Y."/>
            <person name="Shiwa Y."/>
            <person name="Yoshikawa H."/>
            <person name="Matsutani M."/>
            <person name="Matsushita K."/>
        </authorList>
    </citation>
    <scope>NUCLEOTIDE SEQUENCE</scope>
    <source>
        <strain evidence="10">DSM 15669</strain>
    </source>
</reference>
<dbReference type="Gene3D" id="1.20.1560.10">
    <property type="entry name" value="ABC transporter type 1, transmembrane domain"/>
    <property type="match status" value="1"/>
</dbReference>
<keyword evidence="5 7" id="KW-1133">Transmembrane helix</keyword>
<evidence type="ECO:0000313" key="10">
    <source>
        <dbReference type="EMBL" id="GBQ05630.1"/>
    </source>
</evidence>
<keyword evidence="2 7" id="KW-0812">Transmembrane</keyword>
<keyword evidence="3" id="KW-0547">Nucleotide-binding</keyword>
<dbReference type="CDD" id="cd18552">
    <property type="entry name" value="ABC_6TM_MsbA_like"/>
    <property type="match status" value="1"/>
</dbReference>
<dbReference type="InterPro" id="IPR027417">
    <property type="entry name" value="P-loop_NTPase"/>
</dbReference>